<keyword evidence="3" id="KW-1185">Reference proteome</keyword>
<comment type="caution">
    <text evidence="1">The sequence shown here is derived from an EMBL/GenBank/DDBJ whole genome shotgun (WGS) entry which is preliminary data.</text>
</comment>
<name>A0A4Y2VPK2_ARAVE</name>
<evidence type="ECO:0000313" key="3">
    <source>
        <dbReference type="Proteomes" id="UP000499080"/>
    </source>
</evidence>
<organism evidence="1 3">
    <name type="scientific">Araneus ventricosus</name>
    <name type="common">Orbweaver spider</name>
    <name type="synonym">Epeira ventricosa</name>
    <dbReference type="NCBI Taxonomy" id="182803"/>
    <lineage>
        <taxon>Eukaryota</taxon>
        <taxon>Metazoa</taxon>
        <taxon>Ecdysozoa</taxon>
        <taxon>Arthropoda</taxon>
        <taxon>Chelicerata</taxon>
        <taxon>Arachnida</taxon>
        <taxon>Araneae</taxon>
        <taxon>Araneomorphae</taxon>
        <taxon>Entelegynae</taxon>
        <taxon>Araneoidea</taxon>
        <taxon>Araneidae</taxon>
        <taxon>Araneus</taxon>
    </lineage>
</organism>
<dbReference type="EMBL" id="BGPR01048862">
    <property type="protein sequence ID" value="GBO25881.1"/>
    <property type="molecule type" value="Genomic_DNA"/>
</dbReference>
<protein>
    <submittedName>
        <fullName evidence="1">Uncharacterized protein</fullName>
    </submittedName>
</protein>
<proteinExistence type="predicted"/>
<reference evidence="1 3" key="1">
    <citation type="journal article" date="2019" name="Sci. Rep.">
        <title>Orb-weaving spider Araneus ventricosus genome elucidates the spidroin gene catalogue.</title>
        <authorList>
            <person name="Kono N."/>
            <person name="Nakamura H."/>
            <person name="Ohtoshi R."/>
            <person name="Moran D.A.P."/>
            <person name="Shinohara A."/>
            <person name="Yoshida Y."/>
            <person name="Fujiwara M."/>
            <person name="Mori M."/>
            <person name="Tomita M."/>
            <person name="Arakawa K."/>
        </authorList>
    </citation>
    <scope>NUCLEOTIDE SEQUENCE [LARGE SCALE GENOMIC DNA]</scope>
</reference>
<evidence type="ECO:0000313" key="1">
    <source>
        <dbReference type="EMBL" id="GBO25700.1"/>
    </source>
</evidence>
<gene>
    <name evidence="1" type="ORF">AVEN_105339_1</name>
    <name evidence="2" type="ORF">AVEN_174462_1</name>
</gene>
<evidence type="ECO:0000313" key="2">
    <source>
        <dbReference type="EMBL" id="GBO25881.1"/>
    </source>
</evidence>
<dbReference type="Proteomes" id="UP000499080">
    <property type="component" value="Unassembled WGS sequence"/>
</dbReference>
<dbReference type="AlphaFoldDB" id="A0A4Y2VPK2"/>
<accession>A0A4Y2VPK2</accession>
<sequence>MNASRVVISFCQSSHGRDWDRGCIRCVGDIEYWNAFEQTWRMKTEYEEEFLKKCSEETFKVKKFLIKELDGLLLQRHGPTNQNKSGCCLPKNTERPVLDSKDLWPSFRNMTAAA</sequence>
<dbReference type="EMBL" id="BGPR01048671">
    <property type="protein sequence ID" value="GBO25700.1"/>
    <property type="molecule type" value="Genomic_DNA"/>
</dbReference>